<dbReference type="EMBL" id="RZGK01000022">
    <property type="protein sequence ID" value="KAF9690830.1"/>
    <property type="molecule type" value="Genomic_DNA"/>
</dbReference>
<dbReference type="Gene3D" id="1.25.40.20">
    <property type="entry name" value="Ankyrin repeat-containing domain"/>
    <property type="match status" value="1"/>
</dbReference>
<reference evidence="1" key="1">
    <citation type="submission" date="2018-12" db="EMBL/GenBank/DDBJ databases">
        <authorList>
            <person name="Syme R.A."/>
            <person name="Farfan-Caceres L."/>
            <person name="Lichtenzveig J."/>
        </authorList>
    </citation>
    <scope>NUCLEOTIDE SEQUENCE</scope>
    <source>
        <strain evidence="1">Al4</strain>
    </source>
</reference>
<dbReference type="Proteomes" id="UP000651452">
    <property type="component" value="Unassembled WGS sequence"/>
</dbReference>
<dbReference type="OrthoDB" id="366390at2759"/>
<keyword evidence="2" id="KW-1185">Reference proteome</keyword>
<accession>A0A8H7IUF2</accession>
<reference evidence="1" key="2">
    <citation type="submission" date="2020-09" db="EMBL/GenBank/DDBJ databases">
        <title>Reference genome assembly for Australian Ascochyta lentis isolate Al4.</title>
        <authorList>
            <person name="Lee R.C."/>
            <person name="Farfan-Caceres L.M."/>
            <person name="Debler J.W."/>
            <person name="Williams A.H."/>
            <person name="Henares B.M."/>
        </authorList>
    </citation>
    <scope>NUCLEOTIDE SEQUENCE</scope>
    <source>
        <strain evidence="1">Al4</strain>
    </source>
</reference>
<evidence type="ECO:0008006" key="3">
    <source>
        <dbReference type="Google" id="ProtNLM"/>
    </source>
</evidence>
<name>A0A8H7IUF2_9PLEO</name>
<gene>
    <name evidence="1" type="ORF">EKO04_011227</name>
</gene>
<evidence type="ECO:0000313" key="1">
    <source>
        <dbReference type="EMBL" id="KAF9690830.1"/>
    </source>
</evidence>
<sequence>MTMDLLDLPPEIFGRVIARLVTDAGITVAWQCRKVCRTFRRSIEFETLAYQPTRAFLRTGEARARNILRNNMILYLSYRAVTLKGAYSFLPRFVKRVYDTISSGLPESDCQIPGQHARVLCRLLSPETSTKFINAVPDFDDKVSSNYIAAAAAVGNLHALRTAIRADPDKLWEKSPAFGWPLVAAITGNQFEIVRAMIKHFEQSQHRTNIKYDESQFCAAIDVALAEDYRKVALLLLQIFSEYGSPVPKDQLTAWIEGAKCTRDGRIIREVYALKLEDLWNCDKELVEAYEEEDLRAVRMFINEGFVSRNCAMSHGSHCTPIQAAFDYSPEVMEEVFKLGANPNGCYVPSMDQHPLWHFIQASNEEAVRLLLQYGANPELILPLLNDQQDDFKESRAAIEALLVEAKDKHNYYEPPSRTQFAADAADLMIPEQKNGETSK</sequence>
<proteinExistence type="predicted"/>
<evidence type="ECO:0000313" key="2">
    <source>
        <dbReference type="Proteomes" id="UP000651452"/>
    </source>
</evidence>
<dbReference type="InterPro" id="IPR036770">
    <property type="entry name" value="Ankyrin_rpt-contain_sf"/>
</dbReference>
<organism evidence="1 2">
    <name type="scientific">Ascochyta lentis</name>
    <dbReference type="NCBI Taxonomy" id="205686"/>
    <lineage>
        <taxon>Eukaryota</taxon>
        <taxon>Fungi</taxon>
        <taxon>Dikarya</taxon>
        <taxon>Ascomycota</taxon>
        <taxon>Pezizomycotina</taxon>
        <taxon>Dothideomycetes</taxon>
        <taxon>Pleosporomycetidae</taxon>
        <taxon>Pleosporales</taxon>
        <taxon>Pleosporineae</taxon>
        <taxon>Didymellaceae</taxon>
        <taxon>Ascochyta</taxon>
    </lineage>
</organism>
<dbReference type="SUPFAM" id="SSF48403">
    <property type="entry name" value="Ankyrin repeat"/>
    <property type="match status" value="1"/>
</dbReference>
<dbReference type="AlphaFoldDB" id="A0A8H7IUF2"/>
<comment type="caution">
    <text evidence="1">The sequence shown here is derived from an EMBL/GenBank/DDBJ whole genome shotgun (WGS) entry which is preliminary data.</text>
</comment>
<protein>
    <recommendedName>
        <fullName evidence="3">F-box domain-containing protein</fullName>
    </recommendedName>
</protein>